<dbReference type="PANTHER" id="PTHR33618">
    <property type="entry name" value="39S RIBOSOMAL PROTEIN L53, MITOCHONDRIAL"/>
    <property type="match status" value="1"/>
</dbReference>
<organism evidence="9">
    <name type="scientific">Rhodnius neglectus</name>
    <dbReference type="NCBI Taxonomy" id="72488"/>
    <lineage>
        <taxon>Eukaryota</taxon>
        <taxon>Metazoa</taxon>
        <taxon>Ecdysozoa</taxon>
        <taxon>Arthropoda</taxon>
        <taxon>Hexapoda</taxon>
        <taxon>Insecta</taxon>
        <taxon>Pterygota</taxon>
        <taxon>Neoptera</taxon>
        <taxon>Paraneoptera</taxon>
        <taxon>Hemiptera</taxon>
        <taxon>Heteroptera</taxon>
        <taxon>Panheteroptera</taxon>
        <taxon>Cimicomorpha</taxon>
        <taxon>Reduviidae</taxon>
        <taxon>Triatominae</taxon>
        <taxon>Rhodnius</taxon>
    </lineage>
</organism>
<keyword evidence="5" id="KW-0496">Mitochondrion</keyword>
<dbReference type="AlphaFoldDB" id="A0A0P4VSC1"/>
<dbReference type="Gene3D" id="3.40.30.10">
    <property type="entry name" value="Glutaredoxin"/>
    <property type="match status" value="1"/>
</dbReference>
<evidence type="ECO:0000256" key="6">
    <source>
        <dbReference type="ARBA" id="ARBA00023274"/>
    </source>
</evidence>
<comment type="similarity">
    <text evidence="2">Belongs to the mitochondrion-specific ribosomal protein mL53 family.</text>
</comment>
<dbReference type="Pfam" id="PF10780">
    <property type="entry name" value="MRP_L53"/>
    <property type="match status" value="1"/>
</dbReference>
<dbReference type="InterPro" id="IPR052473">
    <property type="entry name" value="mtLSU_mL53"/>
</dbReference>
<reference evidence="9" key="1">
    <citation type="journal article" date="2016" name="PLoS Negl. Trop. Dis.">
        <title>A Deep Insight into the Sialome of Rhodnius neglectus, a Vector of Chagas Disease.</title>
        <authorList>
            <person name="Santiago P.B."/>
            <person name="Assumpcao T.C."/>
            <person name="Araujo C.N."/>
            <person name="Bastos I.M."/>
            <person name="Neves D."/>
            <person name="Silva I.G."/>
            <person name="Charneau S."/>
            <person name="Queiroz R.M."/>
            <person name="Raiol T."/>
            <person name="Oliveira J.V."/>
            <person name="Sousa M.V."/>
            <person name="Calvo E."/>
            <person name="Ribeiro J.M."/>
            <person name="Santana J.M."/>
        </authorList>
    </citation>
    <scope>NUCLEOTIDE SEQUENCE</scope>
    <source>
        <tissue evidence="9">Salivary glands</tissue>
    </source>
</reference>
<evidence type="ECO:0000256" key="4">
    <source>
        <dbReference type="ARBA" id="ARBA00022980"/>
    </source>
</evidence>
<dbReference type="InterPro" id="IPR019716">
    <property type="entry name" value="Ribosomal_mL53"/>
</dbReference>
<dbReference type="GO" id="GO:0005762">
    <property type="term" value="C:mitochondrial large ribosomal subunit"/>
    <property type="evidence" value="ECO:0007669"/>
    <property type="project" value="TreeGrafter"/>
</dbReference>
<dbReference type="EMBL" id="GDKW01001236">
    <property type="protein sequence ID" value="JAI55359.1"/>
    <property type="molecule type" value="mRNA"/>
</dbReference>
<evidence type="ECO:0000313" key="9">
    <source>
        <dbReference type="EMBL" id="JAI55359.1"/>
    </source>
</evidence>
<evidence type="ECO:0000256" key="1">
    <source>
        <dbReference type="ARBA" id="ARBA00004173"/>
    </source>
</evidence>
<dbReference type="PANTHER" id="PTHR33618:SF1">
    <property type="entry name" value="LARGE RIBOSOMAL SUBUNIT PROTEIN ML53"/>
    <property type="match status" value="1"/>
</dbReference>
<keyword evidence="3" id="KW-0809">Transit peptide</keyword>
<evidence type="ECO:0000256" key="3">
    <source>
        <dbReference type="ARBA" id="ARBA00022946"/>
    </source>
</evidence>
<feature type="non-terminal residue" evidence="9">
    <location>
        <position position="1"/>
    </location>
</feature>
<proteinExistence type="evidence at transcript level"/>
<sequence length="145" mass="16351">KRTMSIPFSGTLKSSGGLTAAIYKQVKSVTLKPLNRIVIKFDPFHEKIEQTRYFMYHISAPKVLKTNLNCRIKTQILCDRSDPTINFTLANGEEIEFKTANLSALEMLTLFNKHISILVPKEDLTATSIATKFTKKKAFGKKGLK</sequence>
<evidence type="ECO:0000256" key="8">
    <source>
        <dbReference type="ARBA" id="ARBA00042721"/>
    </source>
</evidence>
<keyword evidence="4 9" id="KW-0689">Ribosomal protein</keyword>
<evidence type="ECO:0000256" key="2">
    <source>
        <dbReference type="ARBA" id="ARBA00005557"/>
    </source>
</evidence>
<comment type="subcellular location">
    <subcellularLocation>
        <location evidence="1">Mitochondrion</location>
    </subcellularLocation>
</comment>
<protein>
    <recommendedName>
        <fullName evidence="7">Large ribosomal subunit protein mL53</fullName>
    </recommendedName>
    <alternativeName>
        <fullName evidence="8">39S ribosomal protein L53, mitochondrial</fullName>
    </alternativeName>
</protein>
<evidence type="ECO:0000256" key="5">
    <source>
        <dbReference type="ARBA" id="ARBA00023128"/>
    </source>
</evidence>
<accession>A0A0P4VSC1</accession>
<evidence type="ECO:0000256" key="7">
    <source>
        <dbReference type="ARBA" id="ARBA00035180"/>
    </source>
</evidence>
<name>A0A0P4VSC1_9HEMI</name>
<keyword evidence="6" id="KW-0687">Ribonucleoprotein</keyword>